<keyword evidence="1 4" id="KW-0963">Cytoplasm</keyword>
<dbReference type="Proteomes" id="UP000193560">
    <property type="component" value="Unassembled WGS sequence"/>
</dbReference>
<dbReference type="EMBL" id="MCGE01000010">
    <property type="protein sequence ID" value="ORZ17001.1"/>
    <property type="molecule type" value="Genomic_DNA"/>
</dbReference>
<feature type="domain" description="Gamma tubulin complex component protein N-terminal" evidence="6">
    <location>
        <begin position="6"/>
        <end position="86"/>
    </location>
</feature>
<keyword evidence="3 4" id="KW-0206">Cytoskeleton</keyword>
<evidence type="ECO:0000256" key="4">
    <source>
        <dbReference type="RuleBase" id="RU363050"/>
    </source>
</evidence>
<sequence>MGYTGFLKAIYMTLLINASTPWLAMVTQWLNTGTFHDTYHDFFIVANEQNNSADKRTASMTINTAALPCFLSEKYAKMVLRAGMSILQQKVDPAMLDELDLTWLDSSCSSNVEYIM</sequence>
<keyword evidence="5" id="KW-0732">Signal</keyword>
<dbReference type="GO" id="GO:0000922">
    <property type="term" value="C:spindle pole"/>
    <property type="evidence" value="ECO:0007669"/>
    <property type="project" value="InterPro"/>
</dbReference>
<dbReference type="GO" id="GO:0051225">
    <property type="term" value="P:spindle assembly"/>
    <property type="evidence" value="ECO:0007669"/>
    <property type="project" value="TreeGrafter"/>
</dbReference>
<comment type="similarity">
    <text evidence="4">Belongs to the TUBGCP family.</text>
</comment>
<dbReference type="STRING" id="90262.A0A1X2II64"/>
<evidence type="ECO:0000313" key="7">
    <source>
        <dbReference type="EMBL" id="ORZ17001.1"/>
    </source>
</evidence>
<dbReference type="OrthoDB" id="775571at2759"/>
<dbReference type="GO" id="GO:0007020">
    <property type="term" value="P:microtubule nucleation"/>
    <property type="evidence" value="ECO:0007669"/>
    <property type="project" value="InterPro"/>
</dbReference>
<evidence type="ECO:0000256" key="1">
    <source>
        <dbReference type="ARBA" id="ARBA00022490"/>
    </source>
</evidence>
<dbReference type="GO" id="GO:0043015">
    <property type="term" value="F:gamma-tubulin binding"/>
    <property type="evidence" value="ECO:0007669"/>
    <property type="project" value="InterPro"/>
</dbReference>
<dbReference type="InterPro" id="IPR041470">
    <property type="entry name" value="GCP_N"/>
</dbReference>
<protein>
    <recommendedName>
        <fullName evidence="4">Spindle pole body component</fullName>
    </recommendedName>
</protein>
<feature type="signal peptide" evidence="5">
    <location>
        <begin position="1"/>
        <end position="24"/>
    </location>
</feature>
<evidence type="ECO:0000313" key="8">
    <source>
        <dbReference type="Proteomes" id="UP000193560"/>
    </source>
</evidence>
<keyword evidence="8" id="KW-1185">Reference proteome</keyword>
<evidence type="ECO:0000259" key="6">
    <source>
        <dbReference type="Pfam" id="PF17681"/>
    </source>
</evidence>
<proteinExistence type="inferred from homology"/>
<dbReference type="Pfam" id="PF17681">
    <property type="entry name" value="GCP_N_terminal"/>
    <property type="match status" value="1"/>
</dbReference>
<evidence type="ECO:0000256" key="5">
    <source>
        <dbReference type="SAM" id="SignalP"/>
    </source>
</evidence>
<dbReference type="GO" id="GO:0031122">
    <property type="term" value="P:cytoplasmic microtubule organization"/>
    <property type="evidence" value="ECO:0007669"/>
    <property type="project" value="TreeGrafter"/>
</dbReference>
<organism evidence="7 8">
    <name type="scientific">Absidia repens</name>
    <dbReference type="NCBI Taxonomy" id="90262"/>
    <lineage>
        <taxon>Eukaryota</taxon>
        <taxon>Fungi</taxon>
        <taxon>Fungi incertae sedis</taxon>
        <taxon>Mucoromycota</taxon>
        <taxon>Mucoromycotina</taxon>
        <taxon>Mucoromycetes</taxon>
        <taxon>Mucorales</taxon>
        <taxon>Cunninghamellaceae</taxon>
        <taxon>Absidia</taxon>
    </lineage>
</organism>
<name>A0A1X2II64_9FUNG</name>
<dbReference type="InterPro" id="IPR007259">
    <property type="entry name" value="GCP"/>
</dbReference>
<dbReference type="GO" id="GO:0005874">
    <property type="term" value="C:microtubule"/>
    <property type="evidence" value="ECO:0007669"/>
    <property type="project" value="UniProtKB-KW"/>
</dbReference>
<dbReference type="PANTHER" id="PTHR19302">
    <property type="entry name" value="GAMMA TUBULIN COMPLEX PROTEIN"/>
    <property type="match status" value="1"/>
</dbReference>
<dbReference type="AlphaFoldDB" id="A0A1X2II64"/>
<evidence type="ECO:0000256" key="2">
    <source>
        <dbReference type="ARBA" id="ARBA00022701"/>
    </source>
</evidence>
<dbReference type="GO" id="GO:0051011">
    <property type="term" value="F:microtubule minus-end binding"/>
    <property type="evidence" value="ECO:0007669"/>
    <property type="project" value="TreeGrafter"/>
</dbReference>
<dbReference type="GO" id="GO:0051321">
    <property type="term" value="P:meiotic cell cycle"/>
    <property type="evidence" value="ECO:0007669"/>
    <property type="project" value="TreeGrafter"/>
</dbReference>
<keyword evidence="2 4" id="KW-0493">Microtubule</keyword>
<comment type="caution">
    <text evidence="7">The sequence shown here is derived from an EMBL/GenBank/DDBJ whole genome shotgun (WGS) entry which is preliminary data.</text>
</comment>
<accession>A0A1X2II64</accession>
<comment type="subcellular location">
    <subcellularLocation>
        <location evidence="4">Cytoplasm</location>
        <location evidence="4">Cytoskeleton</location>
        <location evidence="4">Microtubule organizing center</location>
    </subcellularLocation>
</comment>
<feature type="chain" id="PRO_5012710573" description="Spindle pole body component" evidence="5">
    <location>
        <begin position="25"/>
        <end position="116"/>
    </location>
</feature>
<dbReference type="GO" id="GO:0000930">
    <property type="term" value="C:gamma-tubulin complex"/>
    <property type="evidence" value="ECO:0007669"/>
    <property type="project" value="TreeGrafter"/>
</dbReference>
<gene>
    <name evidence="7" type="ORF">BCR42DRAFT_24441</name>
</gene>
<reference evidence="7 8" key="1">
    <citation type="submission" date="2016-07" db="EMBL/GenBank/DDBJ databases">
        <title>Pervasive Adenine N6-methylation of Active Genes in Fungi.</title>
        <authorList>
            <consortium name="DOE Joint Genome Institute"/>
            <person name="Mondo S.J."/>
            <person name="Dannebaum R.O."/>
            <person name="Kuo R.C."/>
            <person name="Labutti K."/>
            <person name="Haridas S."/>
            <person name="Kuo A."/>
            <person name="Salamov A."/>
            <person name="Ahrendt S.R."/>
            <person name="Lipzen A."/>
            <person name="Sullivan W."/>
            <person name="Andreopoulos W.B."/>
            <person name="Clum A."/>
            <person name="Lindquist E."/>
            <person name="Daum C."/>
            <person name="Ramamoorthy G.K."/>
            <person name="Gryganskyi A."/>
            <person name="Culley D."/>
            <person name="Magnuson J.K."/>
            <person name="James T.Y."/>
            <person name="O'Malley M.A."/>
            <person name="Stajich J.E."/>
            <person name="Spatafora J.W."/>
            <person name="Visel A."/>
            <person name="Grigoriev I.V."/>
        </authorList>
    </citation>
    <scope>NUCLEOTIDE SEQUENCE [LARGE SCALE GENOMIC DNA]</scope>
    <source>
        <strain evidence="7 8">NRRL 1336</strain>
    </source>
</reference>
<dbReference type="GO" id="GO:0000278">
    <property type="term" value="P:mitotic cell cycle"/>
    <property type="evidence" value="ECO:0007669"/>
    <property type="project" value="TreeGrafter"/>
</dbReference>
<evidence type="ECO:0000256" key="3">
    <source>
        <dbReference type="ARBA" id="ARBA00023212"/>
    </source>
</evidence>